<dbReference type="AlphaFoldDB" id="A0A0L0VM65"/>
<name>A0A0L0VM65_9BASI</name>
<sequence length="239" mass="26968">MRESHKDKEHGVPRKYHIDVADIELACQLVSILELFYKQTLQISKRGSARLSHIIVYIDKITDLLLNVIKGEDNEYPPALRNACRVGLRLTNKYYTLTDCSPLFWIAMVLHHPFKDQYFKIAGWEREWIMEALRLTREMFDTFYKPQLESLESPSSSQPGKPSRPRTGTIAQLGAALAARSGPSSTDPLDTWLASSVILDDGAPIDALKWWMNQKRAGNTHGGLLKMALDVLSCPGTKA</sequence>
<keyword evidence="2" id="KW-1185">Reference proteome</keyword>
<evidence type="ECO:0000313" key="2">
    <source>
        <dbReference type="Proteomes" id="UP000054564"/>
    </source>
</evidence>
<proteinExistence type="predicted"/>
<accession>A0A0L0VM65</accession>
<evidence type="ECO:0000313" key="1">
    <source>
        <dbReference type="EMBL" id="KNF00373.1"/>
    </source>
</evidence>
<gene>
    <name evidence="1" type="ORF">PSTG_06303</name>
</gene>
<protein>
    <recommendedName>
        <fullName evidence="3">HAT C-terminal dimerisation domain-containing protein</fullName>
    </recommendedName>
</protein>
<comment type="caution">
    <text evidence="1">The sequence shown here is derived from an EMBL/GenBank/DDBJ whole genome shotgun (WGS) entry which is preliminary data.</text>
</comment>
<dbReference type="EMBL" id="AJIL01000037">
    <property type="protein sequence ID" value="KNF00373.1"/>
    <property type="molecule type" value="Genomic_DNA"/>
</dbReference>
<dbReference type="SUPFAM" id="SSF53098">
    <property type="entry name" value="Ribonuclease H-like"/>
    <property type="match status" value="1"/>
</dbReference>
<reference evidence="2" key="1">
    <citation type="submission" date="2014-03" db="EMBL/GenBank/DDBJ databases">
        <title>The Genome Sequence of Puccinia striiformis f. sp. tritici PST-78.</title>
        <authorList>
            <consortium name="The Broad Institute Genome Sequencing Platform"/>
            <person name="Cuomo C."/>
            <person name="Hulbert S."/>
            <person name="Chen X."/>
            <person name="Walker B."/>
            <person name="Young S.K."/>
            <person name="Zeng Q."/>
            <person name="Gargeya S."/>
            <person name="Fitzgerald M."/>
            <person name="Haas B."/>
            <person name="Abouelleil A."/>
            <person name="Alvarado L."/>
            <person name="Arachchi H.M."/>
            <person name="Berlin A.M."/>
            <person name="Chapman S.B."/>
            <person name="Goldberg J."/>
            <person name="Griggs A."/>
            <person name="Gujja S."/>
            <person name="Hansen M."/>
            <person name="Howarth C."/>
            <person name="Imamovic A."/>
            <person name="Larimer J."/>
            <person name="McCowan C."/>
            <person name="Montmayeur A."/>
            <person name="Murphy C."/>
            <person name="Neiman D."/>
            <person name="Pearson M."/>
            <person name="Priest M."/>
            <person name="Roberts A."/>
            <person name="Saif S."/>
            <person name="Shea T."/>
            <person name="Sisk P."/>
            <person name="Sykes S."/>
            <person name="Wortman J."/>
            <person name="Nusbaum C."/>
            <person name="Birren B."/>
        </authorList>
    </citation>
    <scope>NUCLEOTIDE SEQUENCE [LARGE SCALE GENOMIC DNA]</scope>
    <source>
        <strain evidence="2">race PST-78</strain>
    </source>
</reference>
<evidence type="ECO:0008006" key="3">
    <source>
        <dbReference type="Google" id="ProtNLM"/>
    </source>
</evidence>
<dbReference type="InterPro" id="IPR012337">
    <property type="entry name" value="RNaseH-like_sf"/>
</dbReference>
<organism evidence="1 2">
    <name type="scientific">Puccinia striiformis f. sp. tritici PST-78</name>
    <dbReference type="NCBI Taxonomy" id="1165861"/>
    <lineage>
        <taxon>Eukaryota</taxon>
        <taxon>Fungi</taxon>
        <taxon>Dikarya</taxon>
        <taxon>Basidiomycota</taxon>
        <taxon>Pucciniomycotina</taxon>
        <taxon>Pucciniomycetes</taxon>
        <taxon>Pucciniales</taxon>
        <taxon>Pucciniaceae</taxon>
        <taxon>Puccinia</taxon>
    </lineage>
</organism>
<dbReference type="Proteomes" id="UP000054564">
    <property type="component" value="Unassembled WGS sequence"/>
</dbReference>
<dbReference type="STRING" id="1165861.A0A0L0VM65"/>